<proteinExistence type="predicted"/>
<reference evidence="1 2" key="1">
    <citation type="submission" date="2013-11" db="EMBL/GenBank/DDBJ databases">
        <title>Draft genome of the bovine lungworm Dictyocaulus viviparus.</title>
        <authorList>
            <person name="Mitreva M."/>
        </authorList>
    </citation>
    <scope>NUCLEOTIDE SEQUENCE [LARGE SCALE GENOMIC DNA]</scope>
    <source>
        <strain evidence="1 2">HannoverDv2000</strain>
    </source>
</reference>
<evidence type="ECO:0000313" key="1">
    <source>
        <dbReference type="EMBL" id="KJH45193.1"/>
    </source>
</evidence>
<organism evidence="1 2">
    <name type="scientific">Dictyocaulus viviparus</name>
    <name type="common">Bovine lungworm</name>
    <dbReference type="NCBI Taxonomy" id="29172"/>
    <lineage>
        <taxon>Eukaryota</taxon>
        <taxon>Metazoa</taxon>
        <taxon>Ecdysozoa</taxon>
        <taxon>Nematoda</taxon>
        <taxon>Chromadorea</taxon>
        <taxon>Rhabditida</taxon>
        <taxon>Rhabditina</taxon>
        <taxon>Rhabditomorpha</taxon>
        <taxon>Strongyloidea</taxon>
        <taxon>Metastrongylidae</taxon>
        <taxon>Dictyocaulus</taxon>
    </lineage>
</organism>
<dbReference type="AlphaFoldDB" id="A0A0D8XKR7"/>
<keyword evidence="2" id="KW-1185">Reference proteome</keyword>
<dbReference type="EMBL" id="KN716421">
    <property type="protein sequence ID" value="KJH45193.1"/>
    <property type="molecule type" value="Genomic_DNA"/>
</dbReference>
<reference evidence="2" key="2">
    <citation type="journal article" date="2016" name="Sci. Rep.">
        <title>Dictyocaulus viviparus genome, variome and transcriptome elucidate lungworm biology and support future intervention.</title>
        <authorList>
            <person name="McNulty S.N."/>
            <person name="Strube C."/>
            <person name="Rosa B.A."/>
            <person name="Martin J.C."/>
            <person name="Tyagi R."/>
            <person name="Choi Y.J."/>
            <person name="Wang Q."/>
            <person name="Hallsworth Pepin K."/>
            <person name="Zhang X."/>
            <person name="Ozersky P."/>
            <person name="Wilson R.K."/>
            <person name="Sternberg P.W."/>
            <person name="Gasser R.B."/>
            <person name="Mitreva M."/>
        </authorList>
    </citation>
    <scope>NUCLEOTIDE SEQUENCE [LARGE SCALE GENOMIC DNA]</scope>
    <source>
        <strain evidence="2">HannoverDv2000</strain>
    </source>
</reference>
<gene>
    <name evidence="1" type="ORF">DICVIV_08773</name>
</gene>
<protein>
    <submittedName>
        <fullName evidence="1">Uncharacterized protein</fullName>
    </submittedName>
</protein>
<accession>A0A0D8XKR7</accession>
<dbReference type="Proteomes" id="UP000053766">
    <property type="component" value="Unassembled WGS sequence"/>
</dbReference>
<name>A0A0D8XKR7_DICVI</name>
<evidence type="ECO:0000313" key="2">
    <source>
        <dbReference type="Proteomes" id="UP000053766"/>
    </source>
</evidence>
<sequence>MRMAKSFNGLCVNSTFPKAALNDFVSSLPSIHNWCF</sequence>